<keyword evidence="2" id="KW-0067">ATP-binding</keyword>
<dbReference type="GO" id="GO:0005737">
    <property type="term" value="C:cytoplasm"/>
    <property type="evidence" value="ECO:0007669"/>
    <property type="project" value="TreeGrafter"/>
</dbReference>
<evidence type="ECO:0000259" key="3">
    <source>
        <dbReference type="PROSITE" id="PS50043"/>
    </source>
</evidence>
<dbReference type="SUPFAM" id="SSF52540">
    <property type="entry name" value="P-loop containing nucleoside triphosphate hydrolases"/>
    <property type="match status" value="1"/>
</dbReference>
<dbReference type="InterPro" id="IPR016032">
    <property type="entry name" value="Sig_transdc_resp-reg_C-effctor"/>
</dbReference>
<sequence length="935" mass="99343">MEFRHVTRSGPICPLGIESVVTSPAGGGVPINTKISALRGRRREQEALDRLLRDVRAGQSRVLVLRGEAGVGKTALLDYLIEATSTGQVARAAGVEAETEIAYSALQQLCAPLLGCLDRLPEPQRDALATGFGLSTGNPPDPLLVGLAVLGLFAEAASERPLVCAVDDVQWMDRMSEVILTFVARRLDSESVALIFATRSPGDERILEGLPELRVEGLPDADARALLDSVLPGPVDARVRDRIVAETRGNPLALLELPRGLTSAELAFGFGGHNATPLVSRVEEGFQRRIAALPADTRTLLLTAAVEPVGDVPLLWRALERLDVGMDAAAPAAAAGLIDIGTRVRFRHPLVRSASWRSAESAELRAVHRALAEVTDPEQEPDRRAWHRAHAALGPDEEVAGELERSADRAMARGGRSAAAAFLERAAELTPDSAKRAGRALAAAAARFAAGALAEVPELLAAAELGPLDLVQQARVERLRAKVAFALNAGRAAGPPLLAAARRLESLDPPAARETYLAAIGAAVNAGRLGGADLRRAAEAARGLPAGGEPASLLLAGLTTWILEGHAAAVPLFTRALAAVVPENDLDLVWLSGMVMHEVWDDVAFLTRTEQAVGYARETGALSLLPSALTFRATALIYAGRFADASDLLDEAEALGNATGSPPYPATAVILAAYRGDEEPALELNEALVGNAGESGLGWLLAVAGYSRAVLFNGLGRYPAALEAALEAARYEDLAVLQWTLGELVEAAARAGAGTVAAEARDRLAARTRVVDTNWARGAQALADALAGPAGSVEENYREAIERFAATRLSLQLARARLLYGEWLRRENRRADARVQLRIAYEAFTTIGADGFAERASRELAATGETVRKRIPGAREEFTPQEAQIMRLAVAGRTNPEIGAVLFLSPRTVEWHLRKIFIKLGIGSRRELASALRDR</sequence>
<evidence type="ECO:0000256" key="1">
    <source>
        <dbReference type="ARBA" id="ARBA00022741"/>
    </source>
</evidence>
<dbReference type="InterPro" id="IPR027417">
    <property type="entry name" value="P-loop_NTPase"/>
</dbReference>
<name>A0A7C9NNQ4_9ACTN</name>
<evidence type="ECO:0000256" key="2">
    <source>
        <dbReference type="ARBA" id="ARBA00022840"/>
    </source>
</evidence>
<dbReference type="Proteomes" id="UP000479526">
    <property type="component" value="Unassembled WGS sequence"/>
</dbReference>
<dbReference type="InterPro" id="IPR011990">
    <property type="entry name" value="TPR-like_helical_dom_sf"/>
</dbReference>
<dbReference type="CDD" id="cd06170">
    <property type="entry name" value="LuxR_C_like"/>
    <property type="match status" value="1"/>
</dbReference>
<keyword evidence="1" id="KW-0547">Nucleotide-binding</keyword>
<dbReference type="GO" id="GO:0006355">
    <property type="term" value="P:regulation of DNA-templated transcription"/>
    <property type="evidence" value="ECO:0007669"/>
    <property type="project" value="InterPro"/>
</dbReference>
<organism evidence="4 5">
    <name type="scientific">Herbidospora solisilvae</name>
    <dbReference type="NCBI Taxonomy" id="2696284"/>
    <lineage>
        <taxon>Bacteria</taxon>
        <taxon>Bacillati</taxon>
        <taxon>Actinomycetota</taxon>
        <taxon>Actinomycetes</taxon>
        <taxon>Streptosporangiales</taxon>
        <taxon>Streptosporangiaceae</taxon>
        <taxon>Herbidospora</taxon>
    </lineage>
</organism>
<dbReference type="GO" id="GO:0003677">
    <property type="term" value="F:DNA binding"/>
    <property type="evidence" value="ECO:0007669"/>
    <property type="project" value="InterPro"/>
</dbReference>
<dbReference type="PANTHER" id="PTHR16305:SF35">
    <property type="entry name" value="TRANSCRIPTIONAL ACTIVATOR DOMAIN"/>
    <property type="match status" value="1"/>
</dbReference>
<proteinExistence type="predicted"/>
<dbReference type="SMART" id="SM00421">
    <property type="entry name" value="HTH_LUXR"/>
    <property type="match status" value="1"/>
</dbReference>
<dbReference type="PANTHER" id="PTHR16305">
    <property type="entry name" value="TESTICULAR SOLUBLE ADENYLYL CYCLASE"/>
    <property type="match status" value="1"/>
</dbReference>
<reference evidence="4 5" key="1">
    <citation type="submission" date="2020-01" db="EMBL/GenBank/DDBJ databases">
        <title>Herbidospora sp. NEAU-GS84 nov., a novel actinomycete isolated from soil.</title>
        <authorList>
            <person name="Han L."/>
        </authorList>
    </citation>
    <scope>NUCLEOTIDE SEQUENCE [LARGE SCALE GENOMIC DNA]</scope>
    <source>
        <strain evidence="4 5">NEAU-GS84</strain>
    </source>
</reference>
<dbReference type="PROSITE" id="PS50043">
    <property type="entry name" value="HTH_LUXR_2"/>
    <property type="match status" value="1"/>
</dbReference>
<dbReference type="AlphaFoldDB" id="A0A7C9NNQ4"/>
<protein>
    <submittedName>
        <fullName evidence="4">AAA family ATPase</fullName>
    </submittedName>
</protein>
<dbReference type="InterPro" id="IPR036388">
    <property type="entry name" value="WH-like_DNA-bd_sf"/>
</dbReference>
<dbReference type="InterPro" id="IPR041664">
    <property type="entry name" value="AAA_16"/>
</dbReference>
<dbReference type="GO" id="GO:0004016">
    <property type="term" value="F:adenylate cyclase activity"/>
    <property type="evidence" value="ECO:0007669"/>
    <property type="project" value="TreeGrafter"/>
</dbReference>
<keyword evidence="5" id="KW-1185">Reference proteome</keyword>
<dbReference type="SUPFAM" id="SSF46894">
    <property type="entry name" value="C-terminal effector domain of the bipartite response regulators"/>
    <property type="match status" value="1"/>
</dbReference>
<feature type="domain" description="HTH luxR-type" evidence="3">
    <location>
        <begin position="871"/>
        <end position="935"/>
    </location>
</feature>
<dbReference type="GO" id="GO:0005524">
    <property type="term" value="F:ATP binding"/>
    <property type="evidence" value="ECO:0007669"/>
    <property type="project" value="UniProtKB-KW"/>
</dbReference>
<dbReference type="InterPro" id="IPR000792">
    <property type="entry name" value="Tscrpt_reg_LuxR_C"/>
</dbReference>
<accession>A0A7C9NNQ4</accession>
<dbReference type="Pfam" id="PF13191">
    <property type="entry name" value="AAA_16"/>
    <property type="match status" value="1"/>
</dbReference>
<dbReference type="PRINTS" id="PR00038">
    <property type="entry name" value="HTHLUXR"/>
</dbReference>
<comment type="caution">
    <text evidence="4">The sequence shown here is derived from an EMBL/GenBank/DDBJ whole genome shotgun (WGS) entry which is preliminary data.</text>
</comment>
<evidence type="ECO:0000313" key="5">
    <source>
        <dbReference type="Proteomes" id="UP000479526"/>
    </source>
</evidence>
<evidence type="ECO:0000313" key="4">
    <source>
        <dbReference type="EMBL" id="NAS27352.1"/>
    </source>
</evidence>
<dbReference type="EMBL" id="WXEW01000016">
    <property type="protein sequence ID" value="NAS27352.1"/>
    <property type="molecule type" value="Genomic_DNA"/>
</dbReference>
<dbReference type="Gene3D" id="3.40.50.300">
    <property type="entry name" value="P-loop containing nucleotide triphosphate hydrolases"/>
    <property type="match status" value="1"/>
</dbReference>
<dbReference type="Gene3D" id="1.10.10.10">
    <property type="entry name" value="Winged helix-like DNA-binding domain superfamily/Winged helix DNA-binding domain"/>
    <property type="match status" value="1"/>
</dbReference>
<gene>
    <name evidence="4" type="ORF">GT755_37495</name>
</gene>
<dbReference type="SUPFAM" id="SSF48452">
    <property type="entry name" value="TPR-like"/>
    <property type="match status" value="1"/>
</dbReference>
<dbReference type="Pfam" id="PF00196">
    <property type="entry name" value="GerE"/>
    <property type="match status" value="1"/>
</dbReference>